<sequence>MSTKLAIVLVLCALFSVISGSPAPRIPEKVIAYLKEPRILQKGTQVARTVVNGLKPGLTATEDLIKEGNAEKKLLLVNNVAKMNALKNPVKVEQGLKEMAGPRTTRPALDQIPHMGRS</sequence>
<keyword evidence="4" id="KW-1185">Reference proteome</keyword>
<dbReference type="HOGENOM" id="CLU_2073666_0_0_1"/>
<dbReference type="RefSeq" id="XP_007409608.1">
    <property type="nucleotide sequence ID" value="XM_007409546.1"/>
</dbReference>
<accession>F4RKJ9</accession>
<dbReference type="KEGG" id="mlr:MELLADRAFT_106150"/>
<reference evidence="4" key="1">
    <citation type="journal article" date="2011" name="Proc. Natl. Acad. Sci. U.S.A.">
        <title>Obligate biotrophy features unraveled by the genomic analysis of rust fungi.</title>
        <authorList>
            <person name="Duplessis S."/>
            <person name="Cuomo C.A."/>
            <person name="Lin Y.-C."/>
            <person name="Aerts A."/>
            <person name="Tisserant E."/>
            <person name="Veneault-Fourrey C."/>
            <person name="Joly D.L."/>
            <person name="Hacquard S."/>
            <person name="Amselem J."/>
            <person name="Cantarel B.L."/>
            <person name="Chiu R."/>
            <person name="Coutinho P.M."/>
            <person name="Feau N."/>
            <person name="Field M."/>
            <person name="Frey P."/>
            <person name="Gelhaye E."/>
            <person name="Goldberg J."/>
            <person name="Grabherr M.G."/>
            <person name="Kodira C.D."/>
            <person name="Kohler A."/>
            <person name="Kuees U."/>
            <person name="Lindquist E.A."/>
            <person name="Lucas S.M."/>
            <person name="Mago R."/>
            <person name="Mauceli E."/>
            <person name="Morin E."/>
            <person name="Murat C."/>
            <person name="Pangilinan J.L."/>
            <person name="Park R."/>
            <person name="Pearson M."/>
            <person name="Quesneville H."/>
            <person name="Rouhier N."/>
            <person name="Sakthikumar S."/>
            <person name="Salamov A.A."/>
            <person name="Schmutz J."/>
            <person name="Selles B."/>
            <person name="Shapiro H."/>
            <person name="Tanguay P."/>
            <person name="Tuskan G.A."/>
            <person name="Henrissat B."/>
            <person name="Van de Peer Y."/>
            <person name="Rouze P."/>
            <person name="Ellis J.G."/>
            <person name="Dodds P.N."/>
            <person name="Schein J.E."/>
            <person name="Zhong S."/>
            <person name="Hamelin R.C."/>
            <person name="Grigoriev I.V."/>
            <person name="Szabo L.J."/>
            <person name="Martin F."/>
        </authorList>
    </citation>
    <scope>NUCLEOTIDE SEQUENCE [LARGE SCALE GENOMIC DNA]</scope>
    <source>
        <strain evidence="4">98AG31 / pathotype 3-4-7</strain>
    </source>
</reference>
<evidence type="ECO:0000256" key="1">
    <source>
        <dbReference type="SAM" id="MobiDB-lite"/>
    </source>
</evidence>
<feature type="chain" id="PRO_5003315219" description="Secreted protein" evidence="2">
    <location>
        <begin position="21"/>
        <end position="118"/>
    </location>
</feature>
<organism evidence="4">
    <name type="scientific">Melampsora larici-populina (strain 98AG31 / pathotype 3-4-7)</name>
    <name type="common">Poplar leaf rust fungus</name>
    <dbReference type="NCBI Taxonomy" id="747676"/>
    <lineage>
        <taxon>Eukaryota</taxon>
        <taxon>Fungi</taxon>
        <taxon>Dikarya</taxon>
        <taxon>Basidiomycota</taxon>
        <taxon>Pucciniomycotina</taxon>
        <taxon>Pucciniomycetes</taxon>
        <taxon>Pucciniales</taxon>
        <taxon>Melampsoraceae</taxon>
        <taxon>Melampsora</taxon>
    </lineage>
</organism>
<evidence type="ECO:0000256" key="2">
    <source>
        <dbReference type="SAM" id="SignalP"/>
    </source>
</evidence>
<evidence type="ECO:0000313" key="4">
    <source>
        <dbReference type="Proteomes" id="UP000001072"/>
    </source>
</evidence>
<keyword evidence="2" id="KW-0732">Signal</keyword>
<dbReference type="EMBL" id="GL883105">
    <property type="protein sequence ID" value="EGG07166.1"/>
    <property type="molecule type" value="Genomic_DNA"/>
</dbReference>
<name>F4RKJ9_MELLP</name>
<dbReference type="AlphaFoldDB" id="F4RKJ9"/>
<feature type="signal peptide" evidence="2">
    <location>
        <begin position="1"/>
        <end position="20"/>
    </location>
</feature>
<protein>
    <recommendedName>
        <fullName evidence="5">Secreted protein</fullName>
    </recommendedName>
</protein>
<proteinExistence type="predicted"/>
<gene>
    <name evidence="3" type="ORF">MELLADRAFT_106150</name>
</gene>
<feature type="region of interest" description="Disordered" evidence="1">
    <location>
        <begin position="94"/>
        <end position="118"/>
    </location>
</feature>
<dbReference type="VEuPathDB" id="FungiDB:MELLADRAFT_106150"/>
<dbReference type="InParanoid" id="F4RKJ9"/>
<dbReference type="Proteomes" id="UP000001072">
    <property type="component" value="Unassembled WGS sequence"/>
</dbReference>
<evidence type="ECO:0000313" key="3">
    <source>
        <dbReference type="EMBL" id="EGG07166.1"/>
    </source>
</evidence>
<evidence type="ECO:0008006" key="5">
    <source>
        <dbReference type="Google" id="ProtNLM"/>
    </source>
</evidence>
<dbReference type="GeneID" id="18922816"/>